<dbReference type="Pfam" id="PF12028">
    <property type="entry name" value="DUF3515"/>
    <property type="match status" value="1"/>
</dbReference>
<dbReference type="InterPro" id="IPR021903">
    <property type="entry name" value="DUF3515"/>
</dbReference>
<dbReference type="EMBL" id="FAOZ01000005">
    <property type="protein sequence ID" value="CUU55701.1"/>
    <property type="molecule type" value="Genomic_DNA"/>
</dbReference>
<keyword evidence="2" id="KW-1185">Reference proteome</keyword>
<reference evidence="2" key="1">
    <citation type="submission" date="2015-11" db="EMBL/GenBank/DDBJ databases">
        <authorList>
            <person name="Varghese N."/>
        </authorList>
    </citation>
    <scope>NUCLEOTIDE SEQUENCE [LARGE SCALE GENOMIC DNA]</scope>
    <source>
        <strain evidence="2">DSM 45899</strain>
    </source>
</reference>
<evidence type="ECO:0008006" key="3">
    <source>
        <dbReference type="Google" id="ProtNLM"/>
    </source>
</evidence>
<proteinExistence type="predicted"/>
<dbReference type="AlphaFoldDB" id="A0A0S4QJB2"/>
<organism evidence="1 2">
    <name type="scientific">Parafrankia irregularis</name>
    <dbReference type="NCBI Taxonomy" id="795642"/>
    <lineage>
        <taxon>Bacteria</taxon>
        <taxon>Bacillati</taxon>
        <taxon>Actinomycetota</taxon>
        <taxon>Actinomycetes</taxon>
        <taxon>Frankiales</taxon>
        <taxon>Frankiaceae</taxon>
        <taxon>Parafrankia</taxon>
    </lineage>
</organism>
<gene>
    <name evidence="1" type="ORF">Ga0074812_105354</name>
</gene>
<accession>A0A0S4QJB2</accession>
<evidence type="ECO:0000313" key="2">
    <source>
        <dbReference type="Proteomes" id="UP000198802"/>
    </source>
</evidence>
<dbReference type="PROSITE" id="PS51257">
    <property type="entry name" value="PROKAR_LIPOPROTEIN"/>
    <property type="match status" value="1"/>
</dbReference>
<dbReference type="RefSeq" id="WP_091274512.1">
    <property type="nucleotide sequence ID" value="NZ_FAOZ01000005.1"/>
</dbReference>
<evidence type="ECO:0000313" key="1">
    <source>
        <dbReference type="EMBL" id="CUU55701.1"/>
    </source>
</evidence>
<name>A0A0S4QJB2_9ACTN</name>
<sequence length="164" mass="16529">MTGRPRLRLFRLAGPLVVAGAVSVSCGGPGPVSITGAPTPAVGDQAACAALIAALPDSLGAGLDRREVKPPVDSAAAYGAKPDAVLTCGATGVAASYRPTTVLSAIDEVGWFTEALGDRIRYSTPTRTPQVVLTLPAGQQAFEVLVALAPAVREHTEPTAGTEG</sequence>
<protein>
    <recommendedName>
        <fullName evidence="3">DUF3515 domain-containing protein</fullName>
    </recommendedName>
</protein>
<dbReference type="Proteomes" id="UP000198802">
    <property type="component" value="Unassembled WGS sequence"/>
</dbReference>